<keyword evidence="7" id="KW-0442">Lipid degradation</keyword>
<dbReference type="InterPro" id="IPR029058">
    <property type="entry name" value="AB_hydrolase_fold"/>
</dbReference>
<dbReference type="AlphaFoldDB" id="A0A1V4IRK2"/>
<evidence type="ECO:0000256" key="8">
    <source>
        <dbReference type="ARBA" id="ARBA00023098"/>
    </source>
</evidence>
<evidence type="ECO:0000256" key="4">
    <source>
        <dbReference type="ARBA" id="ARBA00022525"/>
    </source>
</evidence>
<dbReference type="RefSeq" id="WP_079423464.1">
    <property type="nucleotide sequence ID" value="NZ_MZGV01000015.1"/>
</dbReference>
<dbReference type="Proteomes" id="UP000190080">
    <property type="component" value="Unassembled WGS sequence"/>
</dbReference>
<evidence type="ECO:0000256" key="1">
    <source>
        <dbReference type="ARBA" id="ARBA00001024"/>
    </source>
</evidence>
<keyword evidence="6 10" id="KW-0378">Hydrolase</keyword>
<dbReference type="Gene3D" id="3.40.50.1820">
    <property type="entry name" value="alpha/beta hydrolase"/>
    <property type="match status" value="1"/>
</dbReference>
<gene>
    <name evidence="10" type="ORF">CLORY_18030</name>
</gene>
<evidence type="ECO:0000256" key="6">
    <source>
        <dbReference type="ARBA" id="ARBA00022801"/>
    </source>
</evidence>
<dbReference type="EMBL" id="MZGV01000015">
    <property type="protein sequence ID" value="OPJ62434.1"/>
    <property type="molecule type" value="Genomic_DNA"/>
</dbReference>
<comment type="catalytic activity">
    <reaction evidence="1">
        <text>a triacylglycerol + H2O = a diacylglycerol + a fatty acid + H(+)</text>
        <dbReference type="Rhea" id="RHEA:12044"/>
        <dbReference type="ChEBI" id="CHEBI:15377"/>
        <dbReference type="ChEBI" id="CHEBI:15378"/>
        <dbReference type="ChEBI" id="CHEBI:17855"/>
        <dbReference type="ChEBI" id="CHEBI:18035"/>
        <dbReference type="ChEBI" id="CHEBI:28868"/>
        <dbReference type="EC" id="3.1.1.3"/>
    </reaction>
</comment>
<keyword evidence="4" id="KW-0964">Secreted</keyword>
<keyword evidence="11" id="KW-1185">Reference proteome</keyword>
<dbReference type="GO" id="GO:0016042">
    <property type="term" value="P:lipid catabolic process"/>
    <property type="evidence" value="ECO:0007669"/>
    <property type="project" value="UniProtKB-KW"/>
</dbReference>
<keyword evidence="8" id="KW-0443">Lipid metabolism</keyword>
<dbReference type="InterPro" id="IPR056304">
    <property type="entry name" value="Lip-like_C"/>
</dbReference>
<protein>
    <recommendedName>
        <fullName evidence="3">triacylglycerol lipase</fullName>
        <ecNumber evidence="3">3.1.1.3</ecNumber>
    </recommendedName>
</protein>
<evidence type="ECO:0000256" key="3">
    <source>
        <dbReference type="ARBA" id="ARBA00013279"/>
    </source>
</evidence>
<keyword evidence="5" id="KW-0732">Signal</keyword>
<dbReference type="OrthoDB" id="2004167at2"/>
<feature type="domain" description="Lipase-like C-terminal" evidence="9">
    <location>
        <begin position="47"/>
        <end position="428"/>
    </location>
</feature>
<dbReference type="PANTHER" id="PTHR34043">
    <property type="entry name" value="ALPHA/BETA-HYDROLASES SUPERFAMILY PROTEIN"/>
    <property type="match status" value="1"/>
</dbReference>
<dbReference type="STRING" id="1450648.CLORY_18030"/>
<evidence type="ECO:0000313" key="11">
    <source>
        <dbReference type="Proteomes" id="UP000190080"/>
    </source>
</evidence>
<organism evidence="10 11">
    <name type="scientific">Clostridium oryzae</name>
    <dbReference type="NCBI Taxonomy" id="1450648"/>
    <lineage>
        <taxon>Bacteria</taxon>
        <taxon>Bacillati</taxon>
        <taxon>Bacillota</taxon>
        <taxon>Clostridia</taxon>
        <taxon>Eubacteriales</taxon>
        <taxon>Clostridiaceae</taxon>
        <taxon>Clostridium</taxon>
    </lineage>
</organism>
<evidence type="ECO:0000259" key="9">
    <source>
        <dbReference type="Pfam" id="PF24708"/>
    </source>
</evidence>
<sequence>MKKINKLKIAVSIIILLFCFFIPNQTFAISNIAKNNKKLSVQTIKGNNYPIVMVHGLFGWGNNELAGLNYWGGAESLQQKLVDKRYTVYTPSIGPVSSNWDRACELYAYIKGGTVDYGEAHSKKYGHNRYGRTYPGVYPAWGTVSNNNVLQKVHLLGHSMGGQTIRTLVQLLENGNKEEQEATSSDNISPLFTGGNSWVSSVTTIATPHDGSQESHRQYSLEPLVHQFFAAWTINNNLIDAEKSGLDFQLDQWGLKKESNESYRNYFNRVMKSNIWGKTKDLSDWDLSPEGAEELNSWVKAQDDVYYFSLACSDTHKSQITNRQLPNQNMNAVLLKSSLYLGSYINNNPGEVPIDSSWWENDGIVSVKSAICPKVGSADKMVEYNGIPQKGTWNYLGLAKNVDHLEVVQMTQDRTAREQQFYDIANMLKGLSD</sequence>
<dbReference type="EC" id="3.1.1.3" evidence="3"/>
<evidence type="ECO:0000256" key="2">
    <source>
        <dbReference type="ARBA" id="ARBA00004613"/>
    </source>
</evidence>
<dbReference type="SUPFAM" id="SSF53474">
    <property type="entry name" value="alpha/beta-Hydrolases"/>
    <property type="match status" value="1"/>
</dbReference>
<dbReference type="Pfam" id="PF24708">
    <property type="entry name" value="Lip_C"/>
    <property type="match status" value="1"/>
</dbReference>
<name>A0A1V4IRK2_9CLOT</name>
<comment type="caution">
    <text evidence="10">The sequence shown here is derived from an EMBL/GenBank/DDBJ whole genome shotgun (WGS) entry which is preliminary data.</text>
</comment>
<evidence type="ECO:0000256" key="7">
    <source>
        <dbReference type="ARBA" id="ARBA00022963"/>
    </source>
</evidence>
<proteinExistence type="predicted"/>
<dbReference type="PANTHER" id="PTHR34043:SF3">
    <property type="entry name" value="ALPHA_BETA-HYDROLASES SUPERFAMILY PROTEIN"/>
    <property type="match status" value="1"/>
</dbReference>
<reference evidence="10 11" key="1">
    <citation type="submission" date="2017-03" db="EMBL/GenBank/DDBJ databases">
        <title>Genome sequence of Clostridium oryzae DSM 28571.</title>
        <authorList>
            <person name="Poehlein A."/>
            <person name="Daniel R."/>
        </authorList>
    </citation>
    <scope>NUCLEOTIDE SEQUENCE [LARGE SCALE GENOMIC DNA]</scope>
    <source>
        <strain evidence="10 11">DSM 28571</strain>
    </source>
</reference>
<comment type="subcellular location">
    <subcellularLocation>
        <location evidence="2">Secreted</location>
    </subcellularLocation>
</comment>
<evidence type="ECO:0000313" key="10">
    <source>
        <dbReference type="EMBL" id="OPJ62434.1"/>
    </source>
</evidence>
<dbReference type="GO" id="GO:0005576">
    <property type="term" value="C:extracellular region"/>
    <property type="evidence" value="ECO:0007669"/>
    <property type="project" value="UniProtKB-SubCell"/>
</dbReference>
<evidence type="ECO:0000256" key="5">
    <source>
        <dbReference type="ARBA" id="ARBA00022729"/>
    </source>
</evidence>
<dbReference type="GO" id="GO:0004806">
    <property type="term" value="F:triacylglycerol lipase activity"/>
    <property type="evidence" value="ECO:0007669"/>
    <property type="project" value="UniProtKB-EC"/>
</dbReference>
<accession>A0A1V4IRK2</accession>